<organism evidence="2 3">
    <name type="scientific">Haloplanus rubicundus</name>
    <dbReference type="NCBI Taxonomy" id="1547898"/>
    <lineage>
        <taxon>Archaea</taxon>
        <taxon>Methanobacteriati</taxon>
        <taxon>Methanobacteriota</taxon>
        <taxon>Stenosarchaea group</taxon>
        <taxon>Halobacteria</taxon>
        <taxon>Halobacteriales</taxon>
        <taxon>Haloferacaceae</taxon>
        <taxon>Haloplanus</taxon>
    </lineage>
</organism>
<gene>
    <name evidence="2" type="ORF">DU500_09190</name>
</gene>
<dbReference type="Proteomes" id="UP000253273">
    <property type="component" value="Chromosome"/>
</dbReference>
<name>A0A345E316_9EURY</name>
<proteinExistence type="predicted"/>
<accession>A0A345E316</accession>
<sequence>MTAYAASEDYWREVGKSESESIELPLPDKVITWIQNHPDAEPIQVLAQTGADPDLRDDVVDAIELIHGDTDANDIVDDQEEDESDDLGEPVSKLPELRRPVRGFNSRVLCPACDAEIDDTLAAPVVPTDRLHASARARVDGDTINVRGYECEDCSLVLAVDPSSADVDIGPSKGWIPVRGVFVDGSKRDILVPQPEVSL</sequence>
<keyword evidence="3" id="KW-1185">Reference proteome</keyword>
<dbReference type="KEGG" id="haj:DU500_09190"/>
<evidence type="ECO:0000256" key="1">
    <source>
        <dbReference type="SAM" id="MobiDB-lite"/>
    </source>
</evidence>
<dbReference type="GeneID" id="37283557"/>
<reference evidence="2 3" key="1">
    <citation type="submission" date="2018-07" db="EMBL/GenBank/DDBJ databases">
        <title>Genome sequences of Haloplanus sp. CBA1113.</title>
        <authorList>
            <person name="Kim Y.B."/>
            <person name="Roh S.W."/>
        </authorList>
    </citation>
    <scope>NUCLEOTIDE SEQUENCE [LARGE SCALE GENOMIC DNA]</scope>
    <source>
        <strain evidence="2 3">CBA1113</strain>
    </source>
</reference>
<evidence type="ECO:0000313" key="3">
    <source>
        <dbReference type="Proteomes" id="UP000253273"/>
    </source>
</evidence>
<evidence type="ECO:0000313" key="2">
    <source>
        <dbReference type="EMBL" id="AXG06588.1"/>
    </source>
</evidence>
<feature type="compositionally biased region" description="Acidic residues" evidence="1">
    <location>
        <begin position="71"/>
        <end position="88"/>
    </location>
</feature>
<feature type="region of interest" description="Disordered" evidence="1">
    <location>
        <begin position="70"/>
        <end position="94"/>
    </location>
</feature>
<dbReference type="AlphaFoldDB" id="A0A345E316"/>
<protein>
    <submittedName>
        <fullName evidence="2">Uncharacterized protein</fullName>
    </submittedName>
</protein>
<dbReference type="EMBL" id="CP031150">
    <property type="protein sequence ID" value="AXG06588.1"/>
    <property type="molecule type" value="Genomic_DNA"/>
</dbReference>
<dbReference type="RefSeq" id="WP_114585726.1">
    <property type="nucleotide sequence ID" value="NZ_CP031150.1"/>
</dbReference>
<dbReference type="OrthoDB" id="316559at2157"/>